<dbReference type="RefSeq" id="WP_114248635.1">
    <property type="nucleotide sequence ID" value="NZ_CP027306.1"/>
</dbReference>
<sequence length="127" mass="14041">MPRWPWRQQSRPGACRTPDRSKRHARRSGSTGTEAAILLFQVVSEVTEELGDKTTSETSAADGEDIEDAEIVHKHLAALQEALKALNTVNRAVIKDLFTQAAAHPDDGAEYERVHQAVIKKTTAIRI</sequence>
<feature type="region of interest" description="Disordered" evidence="1">
    <location>
        <begin position="1"/>
        <end position="32"/>
    </location>
</feature>
<dbReference type="KEGG" id="sata:C5746_41460"/>
<organism evidence="2 3">
    <name type="scientific">Streptomyces atratus</name>
    <dbReference type="NCBI Taxonomy" id="1893"/>
    <lineage>
        <taxon>Bacteria</taxon>
        <taxon>Bacillati</taxon>
        <taxon>Actinomycetota</taxon>
        <taxon>Actinomycetes</taxon>
        <taxon>Kitasatosporales</taxon>
        <taxon>Streptomycetaceae</taxon>
        <taxon>Streptomyces</taxon>
    </lineage>
</organism>
<evidence type="ECO:0000256" key="1">
    <source>
        <dbReference type="SAM" id="MobiDB-lite"/>
    </source>
</evidence>
<dbReference type="AlphaFoldDB" id="A0A2Z5JPT2"/>
<gene>
    <name evidence="2" type="ORF">C5746_41460</name>
</gene>
<protein>
    <submittedName>
        <fullName evidence="2">Uncharacterized protein</fullName>
    </submittedName>
</protein>
<evidence type="ECO:0000313" key="2">
    <source>
        <dbReference type="EMBL" id="AXE82254.1"/>
    </source>
</evidence>
<dbReference type="GeneID" id="95524690"/>
<name>A0A2Z5JPT2_STRAR</name>
<reference evidence="2 3" key="1">
    <citation type="journal article" date="2018" name="Front. Microbiol.">
        <title>Genome Sequencing of Streptomyces atratus SCSIOZH16 and Activation Production of Nocardamine via Metabolic Engineering.</title>
        <authorList>
            <person name="Li Y."/>
            <person name="Zhang C."/>
            <person name="Liu C."/>
            <person name="Ju J."/>
            <person name="Ma J."/>
        </authorList>
    </citation>
    <scope>NUCLEOTIDE SEQUENCE [LARGE SCALE GENOMIC DNA]</scope>
    <source>
        <strain evidence="2 3">SCSIO_ZH16</strain>
    </source>
</reference>
<dbReference type="Proteomes" id="UP000252698">
    <property type="component" value="Chromosome"/>
</dbReference>
<dbReference type="EMBL" id="CP027306">
    <property type="protein sequence ID" value="AXE82254.1"/>
    <property type="molecule type" value="Genomic_DNA"/>
</dbReference>
<evidence type="ECO:0000313" key="3">
    <source>
        <dbReference type="Proteomes" id="UP000252698"/>
    </source>
</evidence>
<accession>A0A2Z5JPT2</accession>
<proteinExistence type="predicted"/>